<reference evidence="1" key="1">
    <citation type="submission" date="2023-12" db="EMBL/GenBank/DDBJ databases">
        <title>Genome assembly of Anisodus tanguticus.</title>
        <authorList>
            <person name="Wang Y.-J."/>
        </authorList>
    </citation>
    <scope>NUCLEOTIDE SEQUENCE</scope>
    <source>
        <strain evidence="1">KB-2021</strain>
        <tissue evidence="1">Leaf</tissue>
    </source>
</reference>
<evidence type="ECO:0000313" key="2">
    <source>
        <dbReference type="Proteomes" id="UP001291623"/>
    </source>
</evidence>
<keyword evidence="2" id="KW-1185">Reference proteome</keyword>
<dbReference type="AlphaFoldDB" id="A0AAE1RPH8"/>
<dbReference type="EMBL" id="JAVYJV010000013">
    <property type="protein sequence ID" value="KAK4356219.1"/>
    <property type="molecule type" value="Genomic_DNA"/>
</dbReference>
<evidence type="ECO:0000313" key="1">
    <source>
        <dbReference type="EMBL" id="KAK4356219.1"/>
    </source>
</evidence>
<sequence>MISRVLRNQDKFDTSIKELNNLVSSYSTSIKQLEIQLGQISSTLNPRQKGTLPSDTVDNPRNKGGCVSHCLAISTRSGKVLEASKMLIDMVEGCVEVEKPKKSDDKIVDDFVLIEEKRGW</sequence>
<protein>
    <submittedName>
        <fullName evidence="1">Uncharacterized protein</fullName>
    </submittedName>
</protein>
<proteinExistence type="predicted"/>
<gene>
    <name evidence="1" type="ORF">RND71_025190</name>
</gene>
<name>A0AAE1RPH8_9SOLA</name>
<dbReference type="Proteomes" id="UP001291623">
    <property type="component" value="Unassembled WGS sequence"/>
</dbReference>
<organism evidence="1 2">
    <name type="scientific">Anisodus tanguticus</name>
    <dbReference type="NCBI Taxonomy" id="243964"/>
    <lineage>
        <taxon>Eukaryota</taxon>
        <taxon>Viridiplantae</taxon>
        <taxon>Streptophyta</taxon>
        <taxon>Embryophyta</taxon>
        <taxon>Tracheophyta</taxon>
        <taxon>Spermatophyta</taxon>
        <taxon>Magnoliopsida</taxon>
        <taxon>eudicotyledons</taxon>
        <taxon>Gunneridae</taxon>
        <taxon>Pentapetalae</taxon>
        <taxon>asterids</taxon>
        <taxon>lamiids</taxon>
        <taxon>Solanales</taxon>
        <taxon>Solanaceae</taxon>
        <taxon>Solanoideae</taxon>
        <taxon>Hyoscyameae</taxon>
        <taxon>Anisodus</taxon>
    </lineage>
</organism>
<accession>A0AAE1RPH8</accession>
<comment type="caution">
    <text evidence="1">The sequence shown here is derived from an EMBL/GenBank/DDBJ whole genome shotgun (WGS) entry which is preliminary data.</text>
</comment>